<dbReference type="OrthoDB" id="7217028at2759"/>
<sequence length="152" mass="17265">MGTAYSKNDKRRIDEATSNSSLSNLRYVITEKPKWKVFKKKEIVPLPKGVCKGGCPCGNDGPCKQKVTPNGVTIHYPQPKKKKYILRQKRTVTKTTKSYLNTPRPTRKVKVVRPKKLLTWRLDSIKFTRTPFTPTPPATTNVKPSTAPEVKR</sequence>
<reference evidence="2 3" key="1">
    <citation type="submission" date="2020-04" db="EMBL/GenBank/DDBJ databases">
        <authorList>
            <person name="Wallbank WR R."/>
            <person name="Pardo Diaz C."/>
            <person name="Kozak K."/>
            <person name="Martin S."/>
            <person name="Jiggins C."/>
            <person name="Moest M."/>
            <person name="Warren A I."/>
            <person name="Byers J.R.P. K."/>
            <person name="Montejo-Kovacevich G."/>
            <person name="Yen C E."/>
        </authorList>
    </citation>
    <scope>NUCLEOTIDE SEQUENCE [LARGE SCALE GENOMIC DNA]</scope>
</reference>
<accession>A0A8S0ZYQ9</accession>
<comment type="caution">
    <text evidence="2">The sequence shown here is derived from an EMBL/GenBank/DDBJ whole genome shotgun (WGS) entry which is preliminary data.</text>
</comment>
<evidence type="ECO:0000256" key="1">
    <source>
        <dbReference type="SAM" id="MobiDB-lite"/>
    </source>
</evidence>
<evidence type="ECO:0000313" key="3">
    <source>
        <dbReference type="Proteomes" id="UP000494106"/>
    </source>
</evidence>
<organism evidence="2 3">
    <name type="scientific">Arctia plantaginis</name>
    <name type="common">Wood tiger moth</name>
    <name type="synonym">Phalaena plantaginis</name>
    <dbReference type="NCBI Taxonomy" id="874455"/>
    <lineage>
        <taxon>Eukaryota</taxon>
        <taxon>Metazoa</taxon>
        <taxon>Ecdysozoa</taxon>
        <taxon>Arthropoda</taxon>
        <taxon>Hexapoda</taxon>
        <taxon>Insecta</taxon>
        <taxon>Pterygota</taxon>
        <taxon>Neoptera</taxon>
        <taxon>Endopterygota</taxon>
        <taxon>Lepidoptera</taxon>
        <taxon>Glossata</taxon>
        <taxon>Ditrysia</taxon>
        <taxon>Noctuoidea</taxon>
        <taxon>Erebidae</taxon>
        <taxon>Arctiinae</taxon>
        <taxon>Arctia</taxon>
    </lineage>
</organism>
<keyword evidence="3" id="KW-1185">Reference proteome</keyword>
<feature type="region of interest" description="Disordered" evidence="1">
    <location>
        <begin position="129"/>
        <end position="152"/>
    </location>
</feature>
<protein>
    <submittedName>
        <fullName evidence="2">Uncharacterized protein</fullName>
    </submittedName>
</protein>
<dbReference type="Proteomes" id="UP000494106">
    <property type="component" value="Unassembled WGS sequence"/>
</dbReference>
<dbReference type="EMBL" id="CADEBC010000494">
    <property type="protein sequence ID" value="CAB3237745.1"/>
    <property type="molecule type" value="Genomic_DNA"/>
</dbReference>
<evidence type="ECO:0000313" key="2">
    <source>
        <dbReference type="EMBL" id="CAB3237745.1"/>
    </source>
</evidence>
<gene>
    <name evidence="2" type="ORF">APLA_LOCUS7098</name>
</gene>
<name>A0A8S0ZYQ9_ARCPL</name>
<dbReference type="AlphaFoldDB" id="A0A8S0ZYQ9"/>
<proteinExistence type="predicted"/>